<reference evidence="3" key="1">
    <citation type="submission" date="2022-05" db="EMBL/GenBank/DDBJ databases">
        <authorList>
            <person name="Sun X."/>
        </authorList>
    </citation>
    <scope>NUCLEOTIDE SEQUENCE</scope>
    <source>
        <strain evidence="3">Ai-910</strain>
    </source>
</reference>
<proteinExistence type="predicted"/>
<protein>
    <submittedName>
        <fullName evidence="3">Endonuclease/exonuclease/phosphatase family protein</fullName>
    </submittedName>
</protein>
<feature type="signal peptide" evidence="1">
    <location>
        <begin position="1"/>
        <end position="22"/>
    </location>
</feature>
<gene>
    <name evidence="3" type="ORF">M9189_04225</name>
</gene>
<dbReference type="GO" id="GO:0004519">
    <property type="term" value="F:endonuclease activity"/>
    <property type="evidence" value="ECO:0007669"/>
    <property type="project" value="UniProtKB-KW"/>
</dbReference>
<dbReference type="RefSeq" id="WP_250724856.1">
    <property type="nucleotide sequence ID" value="NZ_CP098400.1"/>
</dbReference>
<dbReference type="InterPro" id="IPR005135">
    <property type="entry name" value="Endo/exonuclease/phosphatase"/>
</dbReference>
<evidence type="ECO:0000256" key="1">
    <source>
        <dbReference type="SAM" id="SignalP"/>
    </source>
</evidence>
<reference evidence="3" key="2">
    <citation type="submission" date="2022-06" db="EMBL/GenBank/DDBJ databases">
        <title>Xiashengella guii gen. nov. sp. nov., a bacterium isolated form anaerobic digestion tank.</title>
        <authorList>
            <person name="Huang H."/>
        </authorList>
    </citation>
    <scope>NUCLEOTIDE SEQUENCE</scope>
    <source>
        <strain evidence="3">Ai-910</strain>
    </source>
</reference>
<dbReference type="Gene3D" id="3.60.10.10">
    <property type="entry name" value="Endonuclease/exonuclease/phosphatase"/>
    <property type="match status" value="1"/>
</dbReference>
<dbReference type="KEGG" id="alkq:M9189_04225"/>
<evidence type="ECO:0000313" key="4">
    <source>
        <dbReference type="Proteomes" id="UP001056426"/>
    </source>
</evidence>
<keyword evidence="3" id="KW-0540">Nuclease</keyword>
<dbReference type="PROSITE" id="PS51257">
    <property type="entry name" value="PROKAR_LIPOPROTEIN"/>
    <property type="match status" value="1"/>
</dbReference>
<dbReference type="AlphaFoldDB" id="A0A9J6ZSL6"/>
<sequence length="349" mass="39399">MNFKLLLNILLAFLLVSLTSCPGEDEKYGGREALVVSYNVENLFDTVDDPAINDEEFLPNSAKKWSQDKYENKIRNIGLVISRIASEYRAPAMIGLCEVENRGVLENLVNSDVLKEFNYGIVHYDSPDARGIDVALLYRPGEFELIDSHKYSLELTDPQSGQKFATRDQLVVKGLLLGDKVHVIVNHWPARRSSDAGNNSPFREKAAQLTRWIVDSLLQEDPEARIMVMGDFNDDPTDESIVDILRAVKTPNPAEGELFNPMAGMFESGQGSLPYNGQWNLFDQIILSPAFLNKGEGSVYYHTAAVFKREFLLQQSGDYKGYTWRTYVGNNYHGGFSDHLPVFVIFRKN</sequence>
<dbReference type="EMBL" id="CP098400">
    <property type="protein sequence ID" value="URW80555.1"/>
    <property type="molecule type" value="Genomic_DNA"/>
</dbReference>
<feature type="chain" id="PRO_5039949110" evidence="1">
    <location>
        <begin position="23"/>
        <end position="349"/>
    </location>
</feature>
<keyword evidence="1" id="KW-0732">Signal</keyword>
<dbReference type="Pfam" id="PF19580">
    <property type="entry name" value="Exo_endo_phos_3"/>
    <property type="match status" value="1"/>
</dbReference>
<keyword evidence="3" id="KW-0378">Hydrolase</keyword>
<dbReference type="InterPro" id="IPR036691">
    <property type="entry name" value="Endo/exonu/phosph_ase_sf"/>
</dbReference>
<evidence type="ECO:0000313" key="3">
    <source>
        <dbReference type="EMBL" id="URW80555.1"/>
    </source>
</evidence>
<feature type="domain" description="Endonuclease/exonuclease/phosphatase" evidence="2">
    <location>
        <begin position="35"/>
        <end position="348"/>
    </location>
</feature>
<name>A0A9J6ZSL6_9BACT</name>
<keyword evidence="3" id="KW-0255">Endonuclease</keyword>
<keyword evidence="4" id="KW-1185">Reference proteome</keyword>
<accession>A0A9J6ZSL6</accession>
<evidence type="ECO:0000259" key="2">
    <source>
        <dbReference type="Pfam" id="PF19580"/>
    </source>
</evidence>
<organism evidence="3 4">
    <name type="scientific">Xiashengella succiniciproducens</name>
    <dbReference type="NCBI Taxonomy" id="2949635"/>
    <lineage>
        <taxon>Bacteria</taxon>
        <taxon>Pseudomonadati</taxon>
        <taxon>Bacteroidota</taxon>
        <taxon>Bacteroidia</taxon>
        <taxon>Marinilabiliales</taxon>
        <taxon>Marinilabiliaceae</taxon>
        <taxon>Xiashengella</taxon>
    </lineage>
</organism>
<dbReference type="Proteomes" id="UP001056426">
    <property type="component" value="Chromosome"/>
</dbReference>
<dbReference type="PANTHER" id="PTHR42834:SF1">
    <property type="entry name" value="ENDONUCLEASE_EXONUCLEASE_PHOSPHATASE FAMILY PROTEIN (AFU_ORTHOLOGUE AFUA_3G09210)"/>
    <property type="match status" value="1"/>
</dbReference>
<dbReference type="SUPFAM" id="SSF56219">
    <property type="entry name" value="DNase I-like"/>
    <property type="match status" value="1"/>
</dbReference>
<dbReference type="PANTHER" id="PTHR42834">
    <property type="entry name" value="ENDONUCLEASE/EXONUCLEASE/PHOSPHATASE FAMILY PROTEIN (AFU_ORTHOLOGUE AFUA_3G09210)"/>
    <property type="match status" value="1"/>
</dbReference>